<dbReference type="RefSeq" id="WP_171110945.1">
    <property type="nucleotide sequence ID" value="NZ_CP053096.1"/>
</dbReference>
<gene>
    <name evidence="1" type="ORF">HLA87_00675</name>
</gene>
<proteinExistence type="predicted"/>
<reference evidence="1 2" key="1">
    <citation type="submission" date="2020-05" db="EMBL/GenBank/DDBJ databases">
        <title>Novel Mycoplasma species detected in Mirounga angustirostris (northern elephant seal) from the USA.</title>
        <authorList>
            <person name="Volokhov D.V."/>
        </authorList>
    </citation>
    <scope>NUCLEOTIDE SEQUENCE [LARGE SCALE GENOMIC DNA]</scope>
    <source>
        <strain evidence="1 2">Mirounga ES2806-GEN</strain>
    </source>
</reference>
<evidence type="ECO:0000313" key="2">
    <source>
        <dbReference type="Proteomes" id="UP000500686"/>
    </source>
</evidence>
<evidence type="ECO:0000313" key="1">
    <source>
        <dbReference type="EMBL" id="QJR43324.1"/>
    </source>
</evidence>
<dbReference type="GO" id="GO:0009307">
    <property type="term" value="P:DNA restriction-modification system"/>
    <property type="evidence" value="ECO:0007669"/>
    <property type="project" value="InterPro"/>
</dbReference>
<dbReference type="InterPro" id="IPR007637">
    <property type="entry name" value="Restrct_endonuc_II_DpnII-like"/>
</dbReference>
<sequence>MKLKFEDWLKTFKSILFSYDYFVDFAKVRSNVNKINNELSKINSLIGSKNIKEDFRKIILNNAKLVEIYQYY</sequence>
<dbReference type="KEGG" id="mmir:HLA87_00675"/>
<keyword evidence="2" id="KW-1185">Reference proteome</keyword>
<organism evidence="1 2">
    <name type="scientific">Mycoplasma miroungigenitalium</name>
    <dbReference type="NCBI Taxonomy" id="754515"/>
    <lineage>
        <taxon>Bacteria</taxon>
        <taxon>Bacillati</taxon>
        <taxon>Mycoplasmatota</taxon>
        <taxon>Mollicutes</taxon>
        <taxon>Mycoplasmataceae</taxon>
        <taxon>Mycoplasma</taxon>
    </lineage>
</organism>
<dbReference type="AlphaFoldDB" id="A0A6M4J8L4"/>
<dbReference type="Pfam" id="PF04556">
    <property type="entry name" value="DpnII"/>
    <property type="match status" value="1"/>
</dbReference>
<protein>
    <submittedName>
        <fullName evidence="1">Uncharacterized protein</fullName>
    </submittedName>
</protein>
<name>A0A6M4J8L4_9MOLU</name>
<dbReference type="EMBL" id="CP053096">
    <property type="protein sequence ID" value="QJR43324.1"/>
    <property type="molecule type" value="Genomic_DNA"/>
</dbReference>
<dbReference type="GO" id="GO:0003677">
    <property type="term" value="F:DNA binding"/>
    <property type="evidence" value="ECO:0007669"/>
    <property type="project" value="InterPro"/>
</dbReference>
<accession>A0A6M4J8L4</accession>
<dbReference type="Proteomes" id="UP000500686">
    <property type="component" value="Chromosome"/>
</dbReference>
<dbReference type="GO" id="GO:0009036">
    <property type="term" value="F:type II site-specific deoxyribonuclease activity"/>
    <property type="evidence" value="ECO:0007669"/>
    <property type="project" value="InterPro"/>
</dbReference>